<dbReference type="EMBL" id="CAACVJ010000292">
    <property type="protein sequence ID" value="VEP15709.1"/>
    <property type="molecule type" value="Genomic_DNA"/>
</dbReference>
<evidence type="ECO:0000313" key="2">
    <source>
        <dbReference type="Proteomes" id="UP000320055"/>
    </source>
</evidence>
<reference evidence="1 2" key="1">
    <citation type="submission" date="2019-01" db="EMBL/GenBank/DDBJ databases">
        <authorList>
            <person name="Brito A."/>
        </authorList>
    </citation>
    <scope>NUCLEOTIDE SEQUENCE [LARGE SCALE GENOMIC DNA]</scope>
    <source>
        <strain evidence="1">1</strain>
    </source>
</reference>
<name>A0A563VW82_9CYAN</name>
<proteinExistence type="predicted"/>
<sequence>MQQKLTLCAINDYPLSDDAKSLFITTYKRSQTPRSCFDSSLLCQRKSRSRRT</sequence>
<accession>A0A563VW82</accession>
<evidence type="ECO:0000313" key="1">
    <source>
        <dbReference type="EMBL" id="VEP15709.1"/>
    </source>
</evidence>
<gene>
    <name evidence="1" type="ORF">H1P_3610003</name>
</gene>
<dbReference type="Proteomes" id="UP000320055">
    <property type="component" value="Unassembled WGS sequence"/>
</dbReference>
<organism evidence="1 2">
    <name type="scientific">Hyella patelloides LEGE 07179</name>
    <dbReference type="NCBI Taxonomy" id="945734"/>
    <lineage>
        <taxon>Bacteria</taxon>
        <taxon>Bacillati</taxon>
        <taxon>Cyanobacteriota</taxon>
        <taxon>Cyanophyceae</taxon>
        <taxon>Pleurocapsales</taxon>
        <taxon>Hyellaceae</taxon>
        <taxon>Hyella</taxon>
    </lineage>
</organism>
<dbReference type="AlphaFoldDB" id="A0A563VW82"/>
<keyword evidence="2" id="KW-1185">Reference proteome</keyword>
<protein>
    <submittedName>
        <fullName evidence="1">Uncharacterized protein</fullName>
    </submittedName>
</protein>